<dbReference type="Proteomes" id="UP001597024">
    <property type="component" value="Unassembled WGS sequence"/>
</dbReference>
<organism evidence="2 3">
    <name type="scientific">Streptosporangium algeriense</name>
    <dbReference type="NCBI Taxonomy" id="1682748"/>
    <lineage>
        <taxon>Bacteria</taxon>
        <taxon>Bacillati</taxon>
        <taxon>Actinomycetota</taxon>
        <taxon>Actinomycetes</taxon>
        <taxon>Streptosporangiales</taxon>
        <taxon>Streptosporangiaceae</taxon>
        <taxon>Streptosporangium</taxon>
    </lineage>
</organism>
<dbReference type="Gene3D" id="3.90.79.10">
    <property type="entry name" value="Nucleoside Triphosphate Pyrophosphohydrolase"/>
    <property type="match status" value="1"/>
</dbReference>
<gene>
    <name evidence="2" type="ORF">ACFQ08_03750</name>
</gene>
<keyword evidence="3" id="KW-1185">Reference proteome</keyword>
<dbReference type="Pfam" id="PF00293">
    <property type="entry name" value="NUDIX"/>
    <property type="match status" value="1"/>
</dbReference>
<dbReference type="InterPro" id="IPR000086">
    <property type="entry name" value="NUDIX_hydrolase_dom"/>
</dbReference>
<evidence type="ECO:0000259" key="1">
    <source>
        <dbReference type="Pfam" id="PF00293"/>
    </source>
</evidence>
<comment type="caution">
    <text evidence="2">The sequence shown here is derived from an EMBL/GenBank/DDBJ whole genome shotgun (WGS) entry which is preliminary data.</text>
</comment>
<protein>
    <submittedName>
        <fullName evidence="2">NUDIX domain-containing protein</fullName>
    </submittedName>
</protein>
<sequence length="95" mass="10385">MGATKRRRTGPAVRELKEEIDLTVQSESLYLAHVIHDARGIEAPNGFLTVVFAAHEWSGTPTNGEPDKHAQVCWAPPQSCRRTSSPPRPAPCIAI</sequence>
<reference evidence="3" key="1">
    <citation type="journal article" date="2019" name="Int. J. Syst. Evol. Microbiol.">
        <title>The Global Catalogue of Microorganisms (GCM) 10K type strain sequencing project: providing services to taxonomists for standard genome sequencing and annotation.</title>
        <authorList>
            <consortium name="The Broad Institute Genomics Platform"/>
            <consortium name="The Broad Institute Genome Sequencing Center for Infectious Disease"/>
            <person name="Wu L."/>
            <person name="Ma J."/>
        </authorList>
    </citation>
    <scope>NUCLEOTIDE SEQUENCE [LARGE SCALE GENOMIC DNA]</scope>
    <source>
        <strain evidence="3">CCUG 62974</strain>
    </source>
</reference>
<proteinExistence type="predicted"/>
<dbReference type="SUPFAM" id="SSF55811">
    <property type="entry name" value="Nudix"/>
    <property type="match status" value="1"/>
</dbReference>
<accession>A0ABW3DM10</accession>
<name>A0ABW3DM10_9ACTN</name>
<evidence type="ECO:0000313" key="3">
    <source>
        <dbReference type="Proteomes" id="UP001597024"/>
    </source>
</evidence>
<evidence type="ECO:0000313" key="2">
    <source>
        <dbReference type="EMBL" id="MFD0883672.1"/>
    </source>
</evidence>
<dbReference type="InterPro" id="IPR015797">
    <property type="entry name" value="NUDIX_hydrolase-like_dom_sf"/>
</dbReference>
<feature type="domain" description="Nudix hydrolase" evidence="1">
    <location>
        <begin position="12"/>
        <end position="84"/>
    </location>
</feature>
<dbReference type="EMBL" id="JBHTHX010000061">
    <property type="protein sequence ID" value="MFD0883672.1"/>
    <property type="molecule type" value="Genomic_DNA"/>
</dbReference>